<keyword evidence="3" id="KW-1185">Reference proteome</keyword>
<gene>
    <name evidence="2" type="ORF">L484_021665</name>
</gene>
<accession>W9S6S0</accession>
<protein>
    <recommendedName>
        <fullName evidence="4">Transmembrane protein</fullName>
    </recommendedName>
</protein>
<dbReference type="PANTHER" id="PTHR36350:SF3">
    <property type="entry name" value="TRANSMEMBRANE PROTEIN"/>
    <property type="match status" value="1"/>
</dbReference>
<dbReference type="eggNOG" id="ENOG502RZ60">
    <property type="taxonomic scope" value="Eukaryota"/>
</dbReference>
<dbReference type="AlphaFoldDB" id="W9S6S0"/>
<evidence type="ECO:0000313" key="3">
    <source>
        <dbReference type="Proteomes" id="UP000030645"/>
    </source>
</evidence>
<keyword evidence="1" id="KW-0472">Membrane</keyword>
<name>W9S6S0_9ROSA</name>
<sequence>MANNDSKNNITVKTRYGVVAATAIPLIIIGGAYIVSAYLNRGWGRRKGQARVNKRSVSLAALHGGKLALERLVDYQEARADANVLKTALCELKVLFEEEPLDFLKLQRVVAKLEMSGHEAEAVHILQEEKTKAQNEGKILEAYEIEMLLVEMLIYKVGEFEKAFSCKCLTEESMIADARYPLYKAIILIGVGRPRYEEKAKKYWQDFNDMREDFNDPPSFTESMKECLEGNGVCKQLATSFDEFKKIVLRLKDDINKTNEKRKKKNIEWK</sequence>
<evidence type="ECO:0000313" key="2">
    <source>
        <dbReference type="EMBL" id="EXC29357.1"/>
    </source>
</evidence>
<feature type="transmembrane region" description="Helical" evidence="1">
    <location>
        <begin position="16"/>
        <end position="39"/>
    </location>
</feature>
<dbReference type="EMBL" id="KE346191">
    <property type="protein sequence ID" value="EXC29357.1"/>
    <property type="molecule type" value="Genomic_DNA"/>
</dbReference>
<keyword evidence="1" id="KW-0812">Transmembrane</keyword>
<dbReference type="Proteomes" id="UP000030645">
    <property type="component" value="Unassembled WGS sequence"/>
</dbReference>
<proteinExistence type="predicted"/>
<keyword evidence="1" id="KW-1133">Transmembrane helix</keyword>
<organism evidence="2 3">
    <name type="scientific">Morus notabilis</name>
    <dbReference type="NCBI Taxonomy" id="981085"/>
    <lineage>
        <taxon>Eukaryota</taxon>
        <taxon>Viridiplantae</taxon>
        <taxon>Streptophyta</taxon>
        <taxon>Embryophyta</taxon>
        <taxon>Tracheophyta</taxon>
        <taxon>Spermatophyta</taxon>
        <taxon>Magnoliopsida</taxon>
        <taxon>eudicotyledons</taxon>
        <taxon>Gunneridae</taxon>
        <taxon>Pentapetalae</taxon>
        <taxon>rosids</taxon>
        <taxon>fabids</taxon>
        <taxon>Rosales</taxon>
        <taxon>Moraceae</taxon>
        <taxon>Moreae</taxon>
        <taxon>Morus</taxon>
    </lineage>
</organism>
<evidence type="ECO:0008006" key="4">
    <source>
        <dbReference type="Google" id="ProtNLM"/>
    </source>
</evidence>
<reference evidence="3" key="1">
    <citation type="submission" date="2013-01" db="EMBL/GenBank/DDBJ databases">
        <title>Draft Genome Sequence of a Mulberry Tree, Morus notabilis C.K. Schneid.</title>
        <authorList>
            <person name="He N."/>
            <person name="Zhao S."/>
        </authorList>
    </citation>
    <scope>NUCLEOTIDE SEQUENCE</scope>
</reference>
<evidence type="ECO:0000256" key="1">
    <source>
        <dbReference type="SAM" id="Phobius"/>
    </source>
</evidence>
<dbReference type="PANTHER" id="PTHR36350">
    <property type="entry name" value="TRANSMEMBRANE PROTEIN"/>
    <property type="match status" value="1"/>
</dbReference>